<evidence type="ECO:0000256" key="1">
    <source>
        <dbReference type="ARBA" id="ARBA00008760"/>
    </source>
</evidence>
<gene>
    <name evidence="5" type="ORF">LCGC14_0093600</name>
</gene>
<dbReference type="HAMAP" id="MF_00373">
    <property type="entry name" value="Ribosomal_bL28"/>
    <property type="match status" value="1"/>
</dbReference>
<dbReference type="EMBL" id="LAZR01000025">
    <property type="protein sequence ID" value="KKO03933.1"/>
    <property type="molecule type" value="Genomic_DNA"/>
</dbReference>
<dbReference type="GO" id="GO:0003735">
    <property type="term" value="F:structural constituent of ribosome"/>
    <property type="evidence" value="ECO:0007669"/>
    <property type="project" value="InterPro"/>
</dbReference>
<keyword evidence="3" id="KW-0687">Ribonucleoprotein</keyword>
<dbReference type="FunFam" id="2.30.170.40:FF:000001">
    <property type="entry name" value="50S ribosomal protein L28"/>
    <property type="match status" value="1"/>
</dbReference>
<protein>
    <recommendedName>
        <fullName evidence="6">50S ribosomal protein L28</fullName>
    </recommendedName>
</protein>
<proteinExistence type="inferred from homology"/>
<reference evidence="5" key="1">
    <citation type="journal article" date="2015" name="Nature">
        <title>Complex archaea that bridge the gap between prokaryotes and eukaryotes.</title>
        <authorList>
            <person name="Spang A."/>
            <person name="Saw J.H."/>
            <person name="Jorgensen S.L."/>
            <person name="Zaremba-Niedzwiedzka K."/>
            <person name="Martijn J."/>
            <person name="Lind A.E."/>
            <person name="van Eijk R."/>
            <person name="Schleper C."/>
            <person name="Guy L."/>
            <person name="Ettema T.J."/>
        </authorList>
    </citation>
    <scope>NUCLEOTIDE SEQUENCE</scope>
</reference>
<dbReference type="Gene3D" id="2.30.170.40">
    <property type="entry name" value="Ribosomal protein L28/L24"/>
    <property type="match status" value="1"/>
</dbReference>
<dbReference type="NCBIfam" id="TIGR00009">
    <property type="entry name" value="L28"/>
    <property type="match status" value="1"/>
</dbReference>
<dbReference type="InterPro" id="IPR034704">
    <property type="entry name" value="Ribosomal_bL28/bL31-like_sf"/>
</dbReference>
<dbReference type="PANTHER" id="PTHR13528">
    <property type="entry name" value="39S RIBOSOMAL PROTEIN L28, MITOCHONDRIAL"/>
    <property type="match status" value="1"/>
</dbReference>
<evidence type="ECO:0000256" key="3">
    <source>
        <dbReference type="ARBA" id="ARBA00023274"/>
    </source>
</evidence>
<dbReference type="InterPro" id="IPR026569">
    <property type="entry name" value="Ribosomal_bL28"/>
</dbReference>
<evidence type="ECO:0000313" key="5">
    <source>
        <dbReference type="EMBL" id="KKO03933.1"/>
    </source>
</evidence>
<accession>A0A0F9VVF3</accession>
<organism evidence="5">
    <name type="scientific">marine sediment metagenome</name>
    <dbReference type="NCBI Taxonomy" id="412755"/>
    <lineage>
        <taxon>unclassified sequences</taxon>
        <taxon>metagenomes</taxon>
        <taxon>ecological metagenomes</taxon>
    </lineage>
</organism>
<dbReference type="Pfam" id="PF00830">
    <property type="entry name" value="Ribosomal_L28"/>
    <property type="match status" value="1"/>
</dbReference>
<dbReference type="SUPFAM" id="SSF143800">
    <property type="entry name" value="L28p-like"/>
    <property type="match status" value="1"/>
</dbReference>
<evidence type="ECO:0000256" key="4">
    <source>
        <dbReference type="SAM" id="MobiDB-lite"/>
    </source>
</evidence>
<sequence>MSRVCQVTGKGPVTGNNVSHANNRSKRRFLPNLQHHRFWVESEKRFVRLRTSVKGMRIIDKRGIDVVLTEIRARGEKV</sequence>
<dbReference type="AlphaFoldDB" id="A0A0F9VVF3"/>
<name>A0A0F9VVF3_9ZZZZ</name>
<dbReference type="GO" id="GO:0022625">
    <property type="term" value="C:cytosolic large ribosomal subunit"/>
    <property type="evidence" value="ECO:0007669"/>
    <property type="project" value="TreeGrafter"/>
</dbReference>
<evidence type="ECO:0000256" key="2">
    <source>
        <dbReference type="ARBA" id="ARBA00022980"/>
    </source>
</evidence>
<dbReference type="InterPro" id="IPR037147">
    <property type="entry name" value="Ribosomal_bL28_sf"/>
</dbReference>
<dbReference type="InterPro" id="IPR001383">
    <property type="entry name" value="Ribosomal_bL28_bact-type"/>
</dbReference>
<feature type="region of interest" description="Disordered" evidence="4">
    <location>
        <begin position="1"/>
        <end position="21"/>
    </location>
</feature>
<evidence type="ECO:0008006" key="6">
    <source>
        <dbReference type="Google" id="ProtNLM"/>
    </source>
</evidence>
<dbReference type="GO" id="GO:0006412">
    <property type="term" value="P:translation"/>
    <property type="evidence" value="ECO:0007669"/>
    <property type="project" value="InterPro"/>
</dbReference>
<dbReference type="PANTHER" id="PTHR13528:SF2">
    <property type="entry name" value="LARGE RIBOSOMAL SUBUNIT PROTEIN BL28M"/>
    <property type="match status" value="1"/>
</dbReference>
<comment type="similarity">
    <text evidence="1">Belongs to the bacterial ribosomal protein bL28 family.</text>
</comment>
<keyword evidence="2" id="KW-0689">Ribosomal protein</keyword>
<comment type="caution">
    <text evidence="5">The sequence shown here is derived from an EMBL/GenBank/DDBJ whole genome shotgun (WGS) entry which is preliminary data.</text>
</comment>